<accession>A0A1G9LUJ1</accession>
<evidence type="ECO:0000313" key="4">
    <source>
        <dbReference type="EMBL" id="SDL65085.1"/>
    </source>
</evidence>
<dbReference type="Proteomes" id="UP000199350">
    <property type="component" value="Chromosome I"/>
</dbReference>
<protein>
    <recommendedName>
        <fullName evidence="6">Zinc-finger</fullName>
    </recommendedName>
</protein>
<dbReference type="AlphaFoldDB" id="A0A1G9LUJ1"/>
<dbReference type="InterPro" id="IPR041916">
    <property type="entry name" value="Anti_sigma_zinc_sf"/>
</dbReference>
<dbReference type="EMBL" id="LT629700">
    <property type="protein sequence ID" value="SDL65085.1"/>
    <property type="molecule type" value="Genomic_DNA"/>
</dbReference>
<keyword evidence="5" id="KW-1185">Reference proteome</keyword>
<proteinExistence type="predicted"/>
<evidence type="ECO:0000256" key="3">
    <source>
        <dbReference type="SAM" id="MobiDB-lite"/>
    </source>
</evidence>
<dbReference type="STRING" id="38302.SAMN04488535_0295"/>
<keyword evidence="1" id="KW-0805">Transcription regulation</keyword>
<organism evidence="4 5">
    <name type="scientific">Corynebacterium mycetoides</name>
    <dbReference type="NCBI Taxonomy" id="38302"/>
    <lineage>
        <taxon>Bacteria</taxon>
        <taxon>Bacillati</taxon>
        <taxon>Actinomycetota</taxon>
        <taxon>Actinomycetes</taxon>
        <taxon>Mycobacteriales</taxon>
        <taxon>Corynebacteriaceae</taxon>
        <taxon>Corynebacterium</taxon>
    </lineage>
</organism>
<dbReference type="RefSeq" id="WP_092147822.1">
    <property type="nucleotide sequence ID" value="NZ_LT629700.1"/>
</dbReference>
<reference evidence="5" key="1">
    <citation type="submission" date="2016-10" db="EMBL/GenBank/DDBJ databases">
        <authorList>
            <person name="Varghese N."/>
            <person name="Submissions S."/>
        </authorList>
    </citation>
    <scope>NUCLEOTIDE SEQUENCE [LARGE SCALE GENOMIC DNA]</scope>
    <source>
        <strain evidence="5">DSM 20632</strain>
    </source>
</reference>
<keyword evidence="2" id="KW-0804">Transcription</keyword>
<gene>
    <name evidence="4" type="ORF">SAMN04488535_0295</name>
</gene>
<evidence type="ECO:0000256" key="2">
    <source>
        <dbReference type="ARBA" id="ARBA00023163"/>
    </source>
</evidence>
<sequence length="124" mass="13625">MAMRLPGPAPRKKRKFSSTEHLSPEAVAAFADAELSQSALHRARVHIVQCPECRAEVTQQRAAAEQLRCRNADESVRAPLSLVQQLTQMTETNAGFDERGAESDARPNLAGIVDSAYRALKRRG</sequence>
<evidence type="ECO:0008006" key="6">
    <source>
        <dbReference type="Google" id="ProtNLM"/>
    </source>
</evidence>
<evidence type="ECO:0000256" key="1">
    <source>
        <dbReference type="ARBA" id="ARBA00023015"/>
    </source>
</evidence>
<name>A0A1G9LUJ1_9CORY</name>
<evidence type="ECO:0000313" key="5">
    <source>
        <dbReference type="Proteomes" id="UP000199350"/>
    </source>
</evidence>
<feature type="region of interest" description="Disordered" evidence="3">
    <location>
        <begin position="1"/>
        <end position="21"/>
    </location>
</feature>
<dbReference type="Gene3D" id="1.10.10.1320">
    <property type="entry name" value="Anti-sigma factor, zinc-finger domain"/>
    <property type="match status" value="1"/>
</dbReference>
<dbReference type="OrthoDB" id="4425192at2"/>